<keyword evidence="2" id="KW-0689">Ribosomal protein</keyword>
<dbReference type="EMBL" id="KY052794">
    <property type="protein sequence ID" value="ASE99779.1"/>
    <property type="molecule type" value="Genomic_DNA"/>
</dbReference>
<evidence type="ECO:0000256" key="4">
    <source>
        <dbReference type="SAM" id="MobiDB-lite"/>
    </source>
</evidence>
<evidence type="ECO:0000256" key="3">
    <source>
        <dbReference type="ARBA" id="ARBA00023274"/>
    </source>
</evidence>
<dbReference type="InterPro" id="IPR001911">
    <property type="entry name" value="Ribosomal_bS21"/>
</dbReference>
<dbReference type="Pfam" id="PF01165">
    <property type="entry name" value="Ribosomal_S21"/>
    <property type="match status" value="1"/>
</dbReference>
<sequence length="106" mass="12591">MKVVVRQNDPVKALKVLNKKLHNEGIIRTYKDKQSFTSNSERKKAARKAARVRWLKKEAKIKKKLKRLDTFIPRSNRYKKNSNNSGKPVNRVIRYKNDKSTQRKVR</sequence>
<protein>
    <recommendedName>
        <fullName evidence="6">30S ribosomal protein S21</fullName>
    </recommendedName>
</protein>
<organism evidence="5">
    <name type="scientific">uncultured virus</name>
    <dbReference type="NCBI Taxonomy" id="340016"/>
    <lineage>
        <taxon>Viruses</taxon>
        <taxon>environmental samples</taxon>
    </lineage>
</organism>
<evidence type="ECO:0000313" key="5">
    <source>
        <dbReference type="EMBL" id="ASE99779.1"/>
    </source>
</evidence>
<proteinExistence type="inferred from homology"/>
<accession>A0A218MKH7</accession>
<feature type="compositionally biased region" description="Basic and acidic residues" evidence="4">
    <location>
        <begin position="95"/>
        <end position="106"/>
    </location>
</feature>
<reference evidence="5" key="1">
    <citation type="submission" date="2016-10" db="EMBL/GenBank/DDBJ databases">
        <authorList>
            <person name="Varghese N."/>
        </authorList>
    </citation>
    <scope>NUCLEOTIDE SEQUENCE</scope>
</reference>
<dbReference type="GO" id="GO:1990904">
    <property type="term" value="C:ribonucleoprotein complex"/>
    <property type="evidence" value="ECO:0007669"/>
    <property type="project" value="UniProtKB-KW"/>
</dbReference>
<dbReference type="InterPro" id="IPR038380">
    <property type="entry name" value="Ribosomal_bS21_sf"/>
</dbReference>
<dbReference type="NCBIfam" id="TIGR00030">
    <property type="entry name" value="S21p"/>
    <property type="match status" value="1"/>
</dbReference>
<evidence type="ECO:0000256" key="2">
    <source>
        <dbReference type="ARBA" id="ARBA00022980"/>
    </source>
</evidence>
<comment type="similarity">
    <text evidence="1">Belongs to the bacterial ribosomal protein bS21 family.</text>
</comment>
<reference evidence="5" key="2">
    <citation type="journal article" date="2017" name="Nat. Commun.">
        <title>Single-virus genomics reveals hidden cosmopolitan and abundant viruses.</title>
        <authorList>
            <person name="Martinez-Hernandez F."/>
            <person name="Fornas O."/>
            <person name="Lluesma Gomez M."/>
            <person name="Bolduc B."/>
            <person name="de la Cruz Pena M.J."/>
            <person name="Martinez J.M."/>
            <person name="Anton J."/>
            <person name="Gasol J.M."/>
            <person name="Rosselli R."/>
            <person name="Rodriguez-Valera F."/>
            <person name="Sullivan M.B."/>
            <person name="Acinas S.G."/>
            <person name="Martinez-Garcia M."/>
        </authorList>
    </citation>
    <scope>NUCLEOTIDE SEQUENCE</scope>
</reference>
<feature type="region of interest" description="Disordered" evidence="4">
    <location>
        <begin position="73"/>
        <end position="106"/>
    </location>
</feature>
<evidence type="ECO:0008006" key="6">
    <source>
        <dbReference type="Google" id="ProtNLM"/>
    </source>
</evidence>
<keyword evidence="3" id="KW-0687">Ribonucleoprotein</keyword>
<dbReference type="Gene3D" id="1.20.5.1150">
    <property type="entry name" value="Ribosomal protein S8"/>
    <property type="match status" value="1"/>
</dbReference>
<evidence type="ECO:0000256" key="1">
    <source>
        <dbReference type="ARBA" id="ARBA00006640"/>
    </source>
</evidence>
<dbReference type="GO" id="GO:0003735">
    <property type="term" value="F:structural constituent of ribosome"/>
    <property type="evidence" value="ECO:0007669"/>
    <property type="project" value="InterPro"/>
</dbReference>
<name>A0A218MKH7_9VIRU</name>